<dbReference type="PANTHER" id="PTHR36434">
    <property type="entry name" value="MEMBRANE PROTEASE YUGP-RELATED"/>
    <property type="match status" value="1"/>
</dbReference>
<feature type="transmembrane region" description="Helical" evidence="1">
    <location>
        <begin position="114"/>
        <end position="135"/>
    </location>
</feature>
<evidence type="ECO:0000313" key="3">
    <source>
        <dbReference type="Proteomes" id="UP000011747"/>
    </source>
</evidence>
<keyword evidence="3" id="KW-1185">Reference proteome</keyword>
<evidence type="ECO:0008006" key="4">
    <source>
        <dbReference type="Google" id="ProtNLM"/>
    </source>
</evidence>
<reference evidence="2 3" key="1">
    <citation type="submission" date="2011-09" db="EMBL/GenBank/DDBJ databases">
        <title>The Genome Sequence of Bacillus smithii 7_3_47FAA.</title>
        <authorList>
            <consortium name="The Broad Institute Genome Sequencing Platform"/>
            <person name="Earl A."/>
            <person name="Ward D."/>
            <person name="Feldgarden M."/>
            <person name="Gevers D."/>
            <person name="Daigneault M."/>
            <person name="Strauss J."/>
            <person name="Allen-Vercoe E."/>
            <person name="Young S.K."/>
            <person name="Zeng Q."/>
            <person name="Gargeya S."/>
            <person name="Fitzgerald M."/>
            <person name="Haas B."/>
            <person name="Abouelleil A."/>
            <person name="Alvarado L."/>
            <person name="Arachchi H.M."/>
            <person name="Berlin A."/>
            <person name="Brown A."/>
            <person name="Chapman S.B."/>
            <person name="Chen Z."/>
            <person name="Dunbar C."/>
            <person name="Freedman E."/>
            <person name="Gearin G."/>
            <person name="Goldberg J."/>
            <person name="Griggs A."/>
            <person name="Gujja S."/>
            <person name="Heiman D."/>
            <person name="Howarth C."/>
            <person name="Larson L."/>
            <person name="Lui A."/>
            <person name="MacDonald P.J.P."/>
            <person name="Montmayeur A."/>
            <person name="Murphy C."/>
            <person name="Neiman D."/>
            <person name="Pearson M."/>
            <person name="Priest M."/>
            <person name="Roberts A."/>
            <person name="Saif S."/>
            <person name="Shea T."/>
            <person name="Shenoy N."/>
            <person name="Sisk P."/>
            <person name="Stolte C."/>
            <person name="Sykes S."/>
            <person name="Wortman J."/>
            <person name="Nusbaum C."/>
            <person name="Birren B."/>
        </authorList>
    </citation>
    <scope>NUCLEOTIDE SEQUENCE [LARGE SCALE GENOMIC DNA]</scope>
    <source>
        <strain evidence="2 3">7_3_47FAA</strain>
    </source>
</reference>
<dbReference type="HOGENOM" id="CLU_084406_0_0_9"/>
<dbReference type="Proteomes" id="UP000011747">
    <property type="component" value="Unassembled WGS sequence"/>
</dbReference>
<dbReference type="PANTHER" id="PTHR36434:SF1">
    <property type="entry name" value="MEMBRANE PROTEASE YUGP-RELATED"/>
    <property type="match status" value="1"/>
</dbReference>
<dbReference type="AlphaFoldDB" id="G9QP46"/>
<accession>G9QP46</accession>
<dbReference type="Pfam" id="PF04298">
    <property type="entry name" value="Zn_peptidase_2"/>
    <property type="match status" value="1"/>
</dbReference>
<protein>
    <recommendedName>
        <fullName evidence="4">Zn-dependent protease</fullName>
    </recommendedName>
</protein>
<gene>
    <name evidence="2" type="ORF">HMPREF1015_00063</name>
</gene>
<name>G9QP46_9BACI</name>
<comment type="caution">
    <text evidence="2">The sequence shown here is derived from an EMBL/GenBank/DDBJ whole genome shotgun (WGS) entry which is preliminary data.</text>
</comment>
<dbReference type="InterPro" id="IPR007395">
    <property type="entry name" value="Zn_peptidase_2"/>
</dbReference>
<keyword evidence="1" id="KW-1133">Transmembrane helix</keyword>
<dbReference type="EMBL" id="ACWF01000149">
    <property type="protein sequence ID" value="EHL74302.1"/>
    <property type="molecule type" value="Genomic_DNA"/>
</dbReference>
<feature type="transmembrane region" description="Helical" evidence="1">
    <location>
        <begin position="141"/>
        <end position="162"/>
    </location>
</feature>
<proteinExistence type="predicted"/>
<evidence type="ECO:0000256" key="1">
    <source>
        <dbReference type="SAM" id="Phobius"/>
    </source>
</evidence>
<keyword evidence="1" id="KW-0812">Transmembrane</keyword>
<evidence type="ECO:0000313" key="2">
    <source>
        <dbReference type="EMBL" id="EHL74302.1"/>
    </source>
</evidence>
<organism evidence="2 3">
    <name type="scientific">Bacillus smithii 7_3_47FAA</name>
    <dbReference type="NCBI Taxonomy" id="665952"/>
    <lineage>
        <taxon>Bacteria</taxon>
        <taxon>Bacillati</taxon>
        <taxon>Bacillota</taxon>
        <taxon>Bacilli</taxon>
        <taxon>Bacillales</taxon>
        <taxon>Bacillaceae</taxon>
        <taxon>Bacillus</taxon>
    </lineage>
</organism>
<dbReference type="RefSeq" id="WP_003355124.1">
    <property type="nucleotide sequence ID" value="NZ_JH414764.1"/>
</dbReference>
<dbReference type="PATRIC" id="fig|665952.3.peg.2928"/>
<feature type="transmembrane region" description="Helical" evidence="1">
    <location>
        <begin position="191"/>
        <end position="218"/>
    </location>
</feature>
<keyword evidence="1" id="KW-0472">Membrane</keyword>
<sequence length="226" mass="25201">MYILYFILIALIPIWAQFRVKRTYDKFSDVPYSTGMTGAEVARRILDENGLYHVKVLETEGFLSDHYNPITKTVHLSPNNYWGNSIAGASVAAHEVGHAIQDKVGYSFLRFRHALVPIANFSSSLSWIFIFIGMLTTMTKLFLLGIILMSAGVLFQVITLPVEFNASSRALKQLVSIGIIRNDEKREARKVLGAAAMTYVAAAAVAILELIRLILVFVGMQNNEDN</sequence>